<accession>A0A2N3IVS4</accession>
<keyword evidence="1" id="KW-0732">Signal</keyword>
<organism evidence="2 3">
    <name type="scientific">Aeromonas sobria</name>
    <dbReference type="NCBI Taxonomy" id="646"/>
    <lineage>
        <taxon>Bacteria</taxon>
        <taxon>Pseudomonadati</taxon>
        <taxon>Pseudomonadota</taxon>
        <taxon>Gammaproteobacteria</taxon>
        <taxon>Aeromonadales</taxon>
        <taxon>Aeromonadaceae</taxon>
        <taxon>Aeromonas</taxon>
    </lineage>
</organism>
<dbReference type="InterPro" id="IPR019613">
    <property type="entry name" value="DUF4198"/>
</dbReference>
<feature type="chain" id="PRO_5014975612" description="Nickel transporter" evidence="1">
    <location>
        <begin position="21"/>
        <end position="269"/>
    </location>
</feature>
<protein>
    <recommendedName>
        <fullName evidence="4">Nickel transporter</fullName>
    </recommendedName>
</protein>
<name>A0A2N3IVS4_AERSO</name>
<sequence length="269" mass="29597">MINRSFGWGLLALVATSASAHPVWMLPSEFNVSSDTAHWVTVDGTASHGVFSFDKPIGLDNVTVYDPAGNSARIGPYYKGQRRSVFDLALSEVGTYKVELRNPPRYVTTYTIGKRNTERRIMANKQEAAAQVPAKAQGVTTYAMQNISAFYVTRNTPSDTVFKSSGQGLELQPLTHPSDVVVGEAARFRLTFDGQPLAERKVEVVGHGTQWRDGRQQQDVVSDQDGVVTFTPAQRGPHLLSANIEQVSRSPLADKVEINYLLTFEVLPQ</sequence>
<reference evidence="2 3" key="1">
    <citation type="journal article" date="2017" name="Front. Microbiol.">
        <title>Strong Genomic and Phenotypic Heterogeneity in the Aeromonas sobria Species Complex.</title>
        <authorList>
            <person name="Gauthier J."/>
            <person name="Vincent A.T."/>
            <person name="Charette S.J."/>
            <person name="Derome N."/>
        </authorList>
    </citation>
    <scope>NUCLEOTIDE SEQUENCE [LARGE SCALE GENOMIC DNA]</scope>
    <source>
        <strain evidence="2 3">JF2635</strain>
    </source>
</reference>
<dbReference type="RefSeq" id="WP_101318927.1">
    <property type="nucleotide sequence ID" value="NZ_CAWNSS010000042.1"/>
</dbReference>
<comment type="caution">
    <text evidence="2">The sequence shown here is derived from an EMBL/GenBank/DDBJ whole genome shotgun (WGS) entry which is preliminary data.</text>
</comment>
<dbReference type="Pfam" id="PF10670">
    <property type="entry name" value="DUF4198"/>
    <property type="match status" value="1"/>
</dbReference>
<evidence type="ECO:0000313" key="2">
    <source>
        <dbReference type="EMBL" id="PKQ76438.1"/>
    </source>
</evidence>
<dbReference type="Proteomes" id="UP000233526">
    <property type="component" value="Unassembled WGS sequence"/>
</dbReference>
<gene>
    <name evidence="2" type="ORF">AOX56_18715</name>
</gene>
<evidence type="ECO:0000313" key="3">
    <source>
        <dbReference type="Proteomes" id="UP000233526"/>
    </source>
</evidence>
<dbReference type="EMBL" id="LJZX01000042">
    <property type="protein sequence ID" value="PKQ76438.1"/>
    <property type="molecule type" value="Genomic_DNA"/>
</dbReference>
<dbReference type="AlphaFoldDB" id="A0A2N3IVS4"/>
<feature type="signal peptide" evidence="1">
    <location>
        <begin position="1"/>
        <end position="20"/>
    </location>
</feature>
<evidence type="ECO:0000256" key="1">
    <source>
        <dbReference type="SAM" id="SignalP"/>
    </source>
</evidence>
<evidence type="ECO:0008006" key="4">
    <source>
        <dbReference type="Google" id="ProtNLM"/>
    </source>
</evidence>
<proteinExistence type="predicted"/>